<feature type="transmembrane region" description="Helical" evidence="1">
    <location>
        <begin position="177"/>
        <end position="194"/>
    </location>
</feature>
<sequence>MEHLASVVLFLLIVALLLTAIPTGANKKRARVVRILIVLLALSYYGYFFTERSLPPFKKEALSMQLINKLPQTVDFYIILVSEKSDPSERFEVIHPGKVRPEHYRLEYLQREGWEQYWIVGYLGKRNLVYFSQHAVVNKNIDQILEISTFMNQSLRLSERSTQLIEERRSEYRRQSVTITLGLLLLFLNTIHLLRRRK</sequence>
<proteinExistence type="predicted"/>
<feature type="transmembrane region" description="Helical" evidence="1">
    <location>
        <begin position="30"/>
        <end position="49"/>
    </location>
</feature>
<dbReference type="Proteomes" id="UP000694480">
    <property type="component" value="Unassembled WGS sequence"/>
</dbReference>
<keyword evidence="1" id="KW-1133">Transmembrane helix</keyword>
<evidence type="ECO:0000313" key="3">
    <source>
        <dbReference type="Proteomes" id="UP000694480"/>
    </source>
</evidence>
<evidence type="ECO:0000313" key="2">
    <source>
        <dbReference type="EMBL" id="MBF5027159.1"/>
    </source>
</evidence>
<comment type="caution">
    <text evidence="2">The sequence shown here is derived from an EMBL/GenBank/DDBJ whole genome shotgun (WGS) entry which is preliminary data.</text>
</comment>
<dbReference type="EMBL" id="JADKYY010000005">
    <property type="protein sequence ID" value="MBF5027159.1"/>
    <property type="molecule type" value="Genomic_DNA"/>
</dbReference>
<keyword evidence="3" id="KW-1185">Reference proteome</keyword>
<keyword evidence="1" id="KW-0812">Transmembrane</keyword>
<name>A0A931EBJ6_9FLAO</name>
<evidence type="ECO:0000256" key="1">
    <source>
        <dbReference type="SAM" id="Phobius"/>
    </source>
</evidence>
<dbReference type="AlphaFoldDB" id="A0A931EBJ6"/>
<protein>
    <submittedName>
        <fullName evidence="2">Uncharacterized protein</fullName>
    </submittedName>
</protein>
<reference evidence="2" key="1">
    <citation type="submission" date="2020-11" db="EMBL/GenBank/DDBJ databases">
        <title>Genome seq and assembly of Planobacterium sp.</title>
        <authorList>
            <person name="Chhetri G."/>
        </authorList>
    </citation>
    <scope>NUCLEOTIDE SEQUENCE</scope>
    <source>
        <strain evidence="2">GCR5</strain>
    </source>
</reference>
<keyword evidence="1" id="KW-0472">Membrane</keyword>
<organism evidence="2 3">
    <name type="scientific">Planobacterium oryzisoli</name>
    <dbReference type="NCBI Taxonomy" id="2771435"/>
    <lineage>
        <taxon>Bacteria</taxon>
        <taxon>Pseudomonadati</taxon>
        <taxon>Bacteroidota</taxon>
        <taxon>Flavobacteriia</taxon>
        <taxon>Flavobacteriales</taxon>
        <taxon>Weeksellaceae</taxon>
        <taxon>Chryseobacterium group</taxon>
        <taxon>Chryseobacterium</taxon>
    </lineage>
</organism>
<accession>A0A931EBJ6</accession>
<dbReference type="RefSeq" id="WP_194739091.1">
    <property type="nucleotide sequence ID" value="NZ_JADKYY010000005.1"/>
</dbReference>
<gene>
    <name evidence="2" type="ORF">IC612_05035</name>
</gene>